<proteinExistence type="inferred from homology"/>
<dbReference type="InterPro" id="IPR036052">
    <property type="entry name" value="TrpB-like_PALP_sf"/>
</dbReference>
<protein>
    <submittedName>
        <fullName evidence="6">6244_t:CDS:1</fullName>
    </submittedName>
</protein>
<dbReference type="AlphaFoldDB" id="A0A9N9BRI1"/>
<reference evidence="6" key="1">
    <citation type="submission" date="2021-06" db="EMBL/GenBank/DDBJ databases">
        <authorList>
            <person name="Kallberg Y."/>
            <person name="Tangrot J."/>
            <person name="Rosling A."/>
        </authorList>
    </citation>
    <scope>NUCLEOTIDE SEQUENCE</scope>
    <source>
        <strain evidence="6">BR232B</strain>
    </source>
</reference>
<dbReference type="PANTHER" id="PTHR10314">
    <property type="entry name" value="CYSTATHIONINE BETA-SYNTHASE"/>
    <property type="match status" value="1"/>
</dbReference>
<evidence type="ECO:0000313" key="6">
    <source>
        <dbReference type="EMBL" id="CAG8575637.1"/>
    </source>
</evidence>
<comment type="caution">
    <text evidence="6">The sequence shown here is derived from an EMBL/GenBank/DDBJ whole genome shotgun (WGS) entry which is preliminary data.</text>
</comment>
<keyword evidence="4" id="KW-0129">CBS domain</keyword>
<dbReference type="InterPro" id="IPR050214">
    <property type="entry name" value="Cys_Synth/Cystath_Beta-Synth"/>
</dbReference>
<comment type="cofactor">
    <cofactor evidence="1">
        <name>pyridoxal 5'-phosphate</name>
        <dbReference type="ChEBI" id="CHEBI:597326"/>
    </cofactor>
</comment>
<accession>A0A9N9BRI1</accession>
<dbReference type="GO" id="GO:0044272">
    <property type="term" value="P:sulfur compound biosynthetic process"/>
    <property type="evidence" value="ECO:0007669"/>
    <property type="project" value="UniProtKB-ARBA"/>
</dbReference>
<dbReference type="Proteomes" id="UP000789739">
    <property type="component" value="Unassembled WGS sequence"/>
</dbReference>
<dbReference type="GO" id="GO:0006534">
    <property type="term" value="P:cysteine metabolic process"/>
    <property type="evidence" value="ECO:0007669"/>
    <property type="project" value="UniProtKB-ARBA"/>
</dbReference>
<dbReference type="Gene3D" id="3.10.580.10">
    <property type="entry name" value="CBS-domain"/>
    <property type="match status" value="1"/>
</dbReference>
<organism evidence="6 7">
    <name type="scientific">Paraglomus brasilianum</name>
    <dbReference type="NCBI Taxonomy" id="144538"/>
    <lineage>
        <taxon>Eukaryota</taxon>
        <taxon>Fungi</taxon>
        <taxon>Fungi incertae sedis</taxon>
        <taxon>Mucoromycota</taxon>
        <taxon>Glomeromycotina</taxon>
        <taxon>Glomeromycetes</taxon>
        <taxon>Paraglomerales</taxon>
        <taxon>Paraglomeraceae</taxon>
        <taxon>Paraglomus</taxon>
    </lineage>
</organism>
<keyword evidence="7" id="KW-1185">Reference proteome</keyword>
<evidence type="ECO:0000256" key="2">
    <source>
        <dbReference type="ARBA" id="ARBA00007103"/>
    </source>
</evidence>
<dbReference type="SUPFAM" id="SSF54631">
    <property type="entry name" value="CBS-domain pair"/>
    <property type="match status" value="1"/>
</dbReference>
<dbReference type="Pfam" id="PF00571">
    <property type="entry name" value="CBS"/>
    <property type="match status" value="2"/>
</dbReference>
<name>A0A9N9BRI1_9GLOM</name>
<dbReference type="SUPFAM" id="SSF53686">
    <property type="entry name" value="Tryptophan synthase beta subunit-like PLP-dependent enzymes"/>
    <property type="match status" value="1"/>
</dbReference>
<dbReference type="FunFam" id="3.40.50.1100:FF:000118">
    <property type="entry name" value="Related to CYS4-cystathionine beta-synthase"/>
    <property type="match status" value="1"/>
</dbReference>
<evidence type="ECO:0000256" key="4">
    <source>
        <dbReference type="PROSITE-ProRule" id="PRU00703"/>
    </source>
</evidence>
<dbReference type="OrthoDB" id="2536440at2759"/>
<dbReference type="Pfam" id="PF00291">
    <property type="entry name" value="PALP"/>
    <property type="match status" value="1"/>
</dbReference>
<evidence type="ECO:0000259" key="5">
    <source>
        <dbReference type="PROSITE" id="PS51371"/>
    </source>
</evidence>
<dbReference type="PROSITE" id="PS51371">
    <property type="entry name" value="CBS"/>
    <property type="match status" value="1"/>
</dbReference>
<feature type="domain" description="CBS" evidence="5">
    <location>
        <begin position="358"/>
        <end position="416"/>
    </location>
</feature>
<keyword evidence="3" id="KW-0663">Pyridoxal phosphate</keyword>
<sequence length="490" mass="54225">MSQQRSPPPIMTDISSIIGNTPIVRLNFNELDDKPIELLAKLEFLNPVSGSIKDRVARRILNDLEKSNKLHADATLIIPTTGNLGIAIALLSKKKGYKTLAVIPERTSSDRIHLLKTLGVEIIRTPNEAHRSASESNYALALKLASQMVNSIVIDETTSLDNVQVHYDETAKEILTQVRGKLDLLVVGVESGGTVTGLAKNLKSIIPGLKVVAVEPQHSSIEEGKPATPLSLQHWRVEDIGNNFTPSILDTTLIDTWIKVTDKDSFATARKLMNEGLMAGPSSGSVVSAALQYVNTYLKSSNMVRILTILNDSARNYNSTLLSDDWLLDNDLLDEEAIHKLEYQRIKRYRAAGVEDLQLPAAVTVTPTASITHALELMLEREYSQLPVIDDHRKLLGYVSQASLQTHLEAGDAHPQDQVAKWMFSFVGSGRQGKRAKYQIITPDTPLSELAKFLDEHSFAVVTDSERKWCLGVATKYDLISFLNRRNAEF</sequence>
<dbReference type="GO" id="GO:0009069">
    <property type="term" value="P:serine family amino acid metabolic process"/>
    <property type="evidence" value="ECO:0007669"/>
    <property type="project" value="UniProtKB-ARBA"/>
</dbReference>
<comment type="similarity">
    <text evidence="2">Belongs to the cysteine synthase/cystathionine beta-synthase family.</text>
</comment>
<dbReference type="InterPro" id="IPR000644">
    <property type="entry name" value="CBS_dom"/>
</dbReference>
<evidence type="ECO:0000313" key="7">
    <source>
        <dbReference type="Proteomes" id="UP000789739"/>
    </source>
</evidence>
<gene>
    <name evidence="6" type="ORF">PBRASI_LOCUS6342</name>
</gene>
<dbReference type="EMBL" id="CAJVPI010000832">
    <property type="protein sequence ID" value="CAG8575637.1"/>
    <property type="molecule type" value="Genomic_DNA"/>
</dbReference>
<dbReference type="Gene3D" id="3.40.50.1100">
    <property type="match status" value="2"/>
</dbReference>
<dbReference type="InterPro" id="IPR001926">
    <property type="entry name" value="TrpB-like_PALP"/>
</dbReference>
<evidence type="ECO:0000256" key="1">
    <source>
        <dbReference type="ARBA" id="ARBA00001933"/>
    </source>
</evidence>
<dbReference type="InterPro" id="IPR046342">
    <property type="entry name" value="CBS_dom_sf"/>
</dbReference>
<evidence type="ECO:0000256" key="3">
    <source>
        <dbReference type="ARBA" id="ARBA00022898"/>
    </source>
</evidence>
<dbReference type="SMART" id="SM00116">
    <property type="entry name" value="CBS"/>
    <property type="match status" value="2"/>
</dbReference>
<dbReference type="CDD" id="cd01561">
    <property type="entry name" value="CBS_like"/>
    <property type="match status" value="1"/>
</dbReference>